<dbReference type="GO" id="GO:0048471">
    <property type="term" value="C:perinuclear region of cytoplasm"/>
    <property type="evidence" value="ECO:0007669"/>
    <property type="project" value="TreeGrafter"/>
</dbReference>
<dbReference type="CDD" id="cd00116">
    <property type="entry name" value="LRR_RI"/>
    <property type="match status" value="1"/>
</dbReference>
<reference evidence="6" key="1">
    <citation type="submission" date="2021-02" db="EMBL/GenBank/DDBJ databases">
        <authorList>
            <person name="Nowell W R."/>
        </authorList>
    </citation>
    <scope>NUCLEOTIDE SEQUENCE</scope>
</reference>
<dbReference type="GO" id="GO:0005096">
    <property type="term" value="F:GTPase activator activity"/>
    <property type="evidence" value="ECO:0007669"/>
    <property type="project" value="UniProtKB-KW"/>
</dbReference>
<protein>
    <recommendedName>
        <fullName evidence="5">Translation initiation factor 3 N-terminal domain-containing protein</fullName>
    </recommendedName>
</protein>
<accession>A0A8S2EBT6</accession>
<dbReference type="Gene3D" id="1.25.40.200">
    <property type="entry name" value="Ran-GTPase activating protein 1, C-terminal domain"/>
    <property type="match status" value="1"/>
</dbReference>
<evidence type="ECO:0000313" key="7">
    <source>
        <dbReference type="EMBL" id="CAF3995096.1"/>
    </source>
</evidence>
<dbReference type="Proteomes" id="UP000682733">
    <property type="component" value="Unassembled WGS sequence"/>
</dbReference>
<dbReference type="Gene3D" id="3.80.10.10">
    <property type="entry name" value="Ribonuclease Inhibitor"/>
    <property type="match status" value="1"/>
</dbReference>
<feature type="compositionally biased region" description="Polar residues" evidence="4">
    <location>
        <begin position="396"/>
        <end position="413"/>
    </location>
</feature>
<dbReference type="InterPro" id="IPR001611">
    <property type="entry name" value="Leu-rich_rpt"/>
</dbReference>
<feature type="compositionally biased region" description="Acidic residues" evidence="4">
    <location>
        <begin position="359"/>
        <end position="390"/>
    </location>
</feature>
<dbReference type="Gene3D" id="3.30.110.10">
    <property type="entry name" value="Translation initiation factor 3 (IF-3), C-terminal domain"/>
    <property type="match status" value="1"/>
</dbReference>
<dbReference type="GO" id="GO:0005634">
    <property type="term" value="C:nucleus"/>
    <property type="evidence" value="ECO:0007669"/>
    <property type="project" value="TreeGrafter"/>
</dbReference>
<dbReference type="GO" id="GO:0031267">
    <property type="term" value="F:small GTPase binding"/>
    <property type="evidence" value="ECO:0007669"/>
    <property type="project" value="TreeGrafter"/>
</dbReference>
<dbReference type="SUPFAM" id="SSF55200">
    <property type="entry name" value="Translation initiation factor IF3, C-terminal domain"/>
    <property type="match status" value="1"/>
</dbReference>
<keyword evidence="1" id="KW-0343">GTPase activation</keyword>
<feature type="domain" description="Translation initiation factor 3 N-terminal" evidence="5">
    <location>
        <begin position="605"/>
        <end position="654"/>
    </location>
</feature>
<dbReference type="PANTHER" id="PTHR24113:SF12">
    <property type="entry name" value="RAN GTPASE-ACTIVATING PROTEIN 1"/>
    <property type="match status" value="1"/>
</dbReference>
<feature type="non-terminal residue" evidence="6">
    <location>
        <position position="1"/>
    </location>
</feature>
<name>A0A8S2EBT6_9BILA</name>
<dbReference type="Pfam" id="PF13516">
    <property type="entry name" value="LRR_6"/>
    <property type="match status" value="6"/>
</dbReference>
<dbReference type="PANTHER" id="PTHR24113">
    <property type="entry name" value="RAN GTPASE-ACTIVATING PROTEIN 1"/>
    <property type="match status" value="1"/>
</dbReference>
<dbReference type="GO" id="GO:0005829">
    <property type="term" value="C:cytosol"/>
    <property type="evidence" value="ECO:0007669"/>
    <property type="project" value="TreeGrafter"/>
</dbReference>
<comment type="caution">
    <text evidence="6">The sequence shown here is derived from an EMBL/GenBank/DDBJ whole genome shotgun (WGS) entry which is preliminary data.</text>
</comment>
<dbReference type="InterPro" id="IPR036720">
    <property type="entry name" value="RanGAP1_C_sf"/>
</dbReference>
<evidence type="ECO:0000313" key="6">
    <source>
        <dbReference type="EMBL" id="CAF1183943.1"/>
    </source>
</evidence>
<dbReference type="InterPro" id="IPR036787">
    <property type="entry name" value="T_IF-3_N_sf"/>
</dbReference>
<dbReference type="SUPFAM" id="SSF54364">
    <property type="entry name" value="Translation initiation factor IF3, N-terminal domain"/>
    <property type="match status" value="1"/>
</dbReference>
<dbReference type="EMBL" id="CAJNOK010013411">
    <property type="protein sequence ID" value="CAF1183943.1"/>
    <property type="molecule type" value="Genomic_DNA"/>
</dbReference>
<organism evidence="6 8">
    <name type="scientific">Didymodactylos carnosus</name>
    <dbReference type="NCBI Taxonomy" id="1234261"/>
    <lineage>
        <taxon>Eukaryota</taxon>
        <taxon>Metazoa</taxon>
        <taxon>Spiralia</taxon>
        <taxon>Gnathifera</taxon>
        <taxon>Rotifera</taxon>
        <taxon>Eurotatoria</taxon>
        <taxon>Bdelloidea</taxon>
        <taxon>Philodinida</taxon>
        <taxon>Philodinidae</taxon>
        <taxon>Didymodactylos</taxon>
    </lineage>
</organism>
<dbReference type="Pfam" id="PF05198">
    <property type="entry name" value="IF3_N"/>
    <property type="match status" value="1"/>
</dbReference>
<dbReference type="InterPro" id="IPR036788">
    <property type="entry name" value="T_IF-3_C_sf"/>
</dbReference>
<feature type="region of interest" description="Disordered" evidence="4">
    <location>
        <begin position="358"/>
        <end position="413"/>
    </location>
</feature>
<evidence type="ECO:0000256" key="1">
    <source>
        <dbReference type="ARBA" id="ARBA00022468"/>
    </source>
</evidence>
<dbReference type="GO" id="GO:0007165">
    <property type="term" value="P:signal transduction"/>
    <property type="evidence" value="ECO:0007669"/>
    <property type="project" value="InterPro"/>
</dbReference>
<evidence type="ECO:0000256" key="4">
    <source>
        <dbReference type="SAM" id="MobiDB-lite"/>
    </source>
</evidence>
<evidence type="ECO:0000256" key="3">
    <source>
        <dbReference type="ARBA" id="ARBA00022737"/>
    </source>
</evidence>
<dbReference type="GO" id="GO:0006913">
    <property type="term" value="P:nucleocytoplasmic transport"/>
    <property type="evidence" value="ECO:0007669"/>
    <property type="project" value="TreeGrafter"/>
</dbReference>
<feature type="compositionally biased region" description="Basic and acidic residues" evidence="4">
    <location>
        <begin position="797"/>
        <end position="807"/>
    </location>
</feature>
<dbReference type="InterPro" id="IPR032675">
    <property type="entry name" value="LRR_dom_sf"/>
</dbReference>
<evidence type="ECO:0000313" key="8">
    <source>
        <dbReference type="Proteomes" id="UP000677228"/>
    </source>
</evidence>
<dbReference type="EMBL" id="CAJOBA010034938">
    <property type="protein sequence ID" value="CAF3995096.1"/>
    <property type="molecule type" value="Genomic_DNA"/>
</dbReference>
<dbReference type="Proteomes" id="UP000677228">
    <property type="component" value="Unassembled WGS sequence"/>
</dbReference>
<keyword evidence="3" id="KW-0677">Repeat</keyword>
<sequence length="807" mass="91021">FGLKLINNYLYMMADQLSKSAMITTYELSYANRGLKGNTAADVQELCNDIRKCQKLVALRLEGNTINVEAAKAIGIELEKHPEIERLIWNDLFTSRLKTEVPPALIALTRGLQTNGSHIVEINLSDNAFGPIGVKALEKFLCSSCCYTLKELRLNNNGLGSMGGKMLAEALINCHQNAVQSRSQTFSLNTFICGRNRLENDGAIELAKAFTIIGTLETICMPQNGIQPPGIMALAESFVHNPNLRVIDLNDNTITKAAPKLASSIEKLTKLKILNLGSALIRTKGAVVIARSIVSQRHLESLILNYNDIHVDGALEIVRSVKNMSTLKILDLNGNCFGEDGIEEIKNALSKKNLLQSFSDDEGSEDDENEEDFDENDDEDDYEDEEENDEEVHVPRQQQSVRSDKISFQSVPIQTNQNQTDNISELIENFGLSACVPTKVIHKNNEESAKRAVDLFLDLWNDDNLTSDDFALIAKNVLKVLFTSPTSSSVERNFTENLLLSLGLVKDEQTRRRRSVKNLNKVYKYLTDISQDLPKSTRNILSVFIGNAKMFQRILRPCIRLILISHRPSPTTCFQQECFVSKYYSKKKILVPGRLIVSPGNEHLEVDLFDDENKQALGRMSLLDANKLAKYRQLILVLFNESSDPPSVRLMNGKSLANLRLETRAEKKEQLQVKIQEKIIKLRTKIDEHDLAIKLSQAKDAYNKGLQLRIVVECGYEIPEKETEKLAEREEEQRQLLEKLKPHLEEFGKVHTNCKTSRLMIFIVPSKFSSDKKKQKQTDETTPSTIIEDGGIETVVEEQHKKDTDKK</sequence>
<dbReference type="AlphaFoldDB" id="A0A8S2EBT6"/>
<dbReference type="SUPFAM" id="SSF52047">
    <property type="entry name" value="RNI-like"/>
    <property type="match status" value="1"/>
</dbReference>
<evidence type="ECO:0000256" key="2">
    <source>
        <dbReference type="ARBA" id="ARBA00022614"/>
    </source>
</evidence>
<feature type="compositionally biased region" description="Basic and acidic residues" evidence="4">
    <location>
        <begin position="769"/>
        <end position="779"/>
    </location>
</feature>
<dbReference type="GO" id="GO:0003743">
    <property type="term" value="F:translation initiation factor activity"/>
    <property type="evidence" value="ECO:0007669"/>
    <property type="project" value="InterPro"/>
</dbReference>
<proteinExistence type="predicted"/>
<dbReference type="SMART" id="SM00368">
    <property type="entry name" value="LRR_RI"/>
    <property type="match status" value="8"/>
</dbReference>
<dbReference type="Gene3D" id="3.10.20.80">
    <property type="entry name" value="Translation initiation factor 3 (IF-3), N-terminal domain"/>
    <property type="match status" value="1"/>
</dbReference>
<feature type="region of interest" description="Disordered" evidence="4">
    <location>
        <begin position="768"/>
        <end position="807"/>
    </location>
</feature>
<keyword evidence="2" id="KW-0433">Leucine-rich repeat</keyword>
<evidence type="ECO:0000259" key="5">
    <source>
        <dbReference type="Pfam" id="PF05198"/>
    </source>
</evidence>
<gene>
    <name evidence="6" type="ORF">OVA965_LOCUS23201</name>
    <name evidence="7" type="ORF">TMI583_LOCUS23917</name>
</gene>
<dbReference type="InterPro" id="IPR027038">
    <property type="entry name" value="RanGap"/>
</dbReference>
<dbReference type="InterPro" id="IPR019814">
    <property type="entry name" value="Translation_initiation_fac_3_N"/>
</dbReference>